<keyword evidence="2" id="KW-1185">Reference proteome</keyword>
<accession>A0A7J6V0U7</accession>
<protein>
    <submittedName>
        <fullName evidence="1">Outer arm dynein light chain 1 protein</fullName>
    </submittedName>
</protein>
<name>A0A7J6V0U7_THATH</name>
<dbReference type="EMBL" id="JABWDY010040605">
    <property type="protein sequence ID" value="KAF5178000.1"/>
    <property type="molecule type" value="Genomic_DNA"/>
</dbReference>
<dbReference type="OrthoDB" id="1904536at2759"/>
<evidence type="ECO:0000313" key="2">
    <source>
        <dbReference type="Proteomes" id="UP000554482"/>
    </source>
</evidence>
<sequence>MIDLKENSVQNVNELPNKDFKIKRIQEWVNMIDLKETLSEQDICESFHSIDKAKRGSYVLGNASNTKLDSKSTHGMEAAKKYVSSLPASSTSAQLANLGLVVVPFLSTFNSLKTLNLSGNANAKLNLFGKFYYSS</sequence>
<proteinExistence type="predicted"/>
<evidence type="ECO:0000313" key="1">
    <source>
        <dbReference type="EMBL" id="KAF5178000.1"/>
    </source>
</evidence>
<dbReference type="AlphaFoldDB" id="A0A7J6V0U7"/>
<comment type="caution">
    <text evidence="1">The sequence shown here is derived from an EMBL/GenBank/DDBJ whole genome shotgun (WGS) entry which is preliminary data.</text>
</comment>
<organism evidence="1 2">
    <name type="scientific">Thalictrum thalictroides</name>
    <name type="common">Rue-anemone</name>
    <name type="synonym">Anemone thalictroides</name>
    <dbReference type="NCBI Taxonomy" id="46969"/>
    <lineage>
        <taxon>Eukaryota</taxon>
        <taxon>Viridiplantae</taxon>
        <taxon>Streptophyta</taxon>
        <taxon>Embryophyta</taxon>
        <taxon>Tracheophyta</taxon>
        <taxon>Spermatophyta</taxon>
        <taxon>Magnoliopsida</taxon>
        <taxon>Ranunculales</taxon>
        <taxon>Ranunculaceae</taxon>
        <taxon>Thalictroideae</taxon>
        <taxon>Thalictrum</taxon>
    </lineage>
</organism>
<dbReference type="Proteomes" id="UP000554482">
    <property type="component" value="Unassembled WGS sequence"/>
</dbReference>
<gene>
    <name evidence="1" type="ORF">FRX31_032413</name>
</gene>
<reference evidence="1 2" key="1">
    <citation type="submission" date="2020-06" db="EMBL/GenBank/DDBJ databases">
        <title>Transcriptomic and genomic resources for Thalictrum thalictroides and T. hernandezii: Facilitating candidate gene discovery in an emerging model plant lineage.</title>
        <authorList>
            <person name="Arias T."/>
            <person name="Riano-Pachon D.M."/>
            <person name="Di Stilio V.S."/>
        </authorList>
    </citation>
    <scope>NUCLEOTIDE SEQUENCE [LARGE SCALE GENOMIC DNA]</scope>
    <source>
        <strain evidence="2">cv. WT478/WT964</strain>
        <tissue evidence="1">Leaves</tissue>
    </source>
</reference>